<feature type="region of interest" description="Disordered" evidence="10">
    <location>
        <begin position="286"/>
        <end position="315"/>
    </location>
</feature>
<evidence type="ECO:0000313" key="13">
    <source>
        <dbReference type="Proteomes" id="UP001377567"/>
    </source>
</evidence>
<feature type="compositionally biased region" description="Polar residues" evidence="10">
    <location>
        <begin position="131"/>
        <end position="141"/>
    </location>
</feature>
<feature type="region of interest" description="Disordered" evidence="10">
    <location>
        <begin position="795"/>
        <end position="829"/>
    </location>
</feature>
<accession>A0AAV5RT71</accession>
<feature type="compositionally biased region" description="Basic residues" evidence="10">
    <location>
        <begin position="494"/>
        <end position="509"/>
    </location>
</feature>
<organism evidence="12 13">
    <name type="scientific">Maudiozyma humilis</name>
    <name type="common">Sour dough yeast</name>
    <name type="synonym">Kazachstania humilis</name>
    <dbReference type="NCBI Taxonomy" id="51915"/>
    <lineage>
        <taxon>Eukaryota</taxon>
        <taxon>Fungi</taxon>
        <taxon>Dikarya</taxon>
        <taxon>Ascomycota</taxon>
        <taxon>Saccharomycotina</taxon>
        <taxon>Saccharomycetes</taxon>
        <taxon>Saccharomycetales</taxon>
        <taxon>Saccharomycetaceae</taxon>
        <taxon>Maudiozyma</taxon>
    </lineage>
</organism>
<dbReference type="PROSITE" id="PS00028">
    <property type="entry name" value="ZINC_FINGER_C2H2_1"/>
    <property type="match status" value="4"/>
</dbReference>
<dbReference type="FunFam" id="3.30.160.60:FF:001289">
    <property type="entry name" value="Zinc finger protein 574"/>
    <property type="match status" value="1"/>
</dbReference>
<feature type="compositionally biased region" description="Polar residues" evidence="10">
    <location>
        <begin position="220"/>
        <end position="239"/>
    </location>
</feature>
<dbReference type="GO" id="GO:0008270">
    <property type="term" value="F:zinc ion binding"/>
    <property type="evidence" value="ECO:0007669"/>
    <property type="project" value="UniProtKB-KW"/>
</dbReference>
<evidence type="ECO:0000256" key="10">
    <source>
        <dbReference type="SAM" id="MobiDB-lite"/>
    </source>
</evidence>
<dbReference type="SMART" id="SM00355">
    <property type="entry name" value="ZnF_C2H2"/>
    <property type="match status" value="4"/>
</dbReference>
<evidence type="ECO:0000256" key="6">
    <source>
        <dbReference type="ARBA" id="ARBA00023015"/>
    </source>
</evidence>
<dbReference type="Gene3D" id="3.30.160.60">
    <property type="entry name" value="Classic Zinc Finger"/>
    <property type="match status" value="4"/>
</dbReference>
<evidence type="ECO:0000256" key="3">
    <source>
        <dbReference type="ARBA" id="ARBA00022737"/>
    </source>
</evidence>
<feature type="compositionally biased region" description="Basic and acidic residues" evidence="10">
    <location>
        <begin position="142"/>
        <end position="154"/>
    </location>
</feature>
<sequence>MSDPTSSQLIDGDPKSGMPSKDNDLIPVKRSSSIIDAGNQLSNPQTNQSSNNANGNANNYISNFIMTGNANSNSGTNLANLVNRRDSNPGYGLGPRSNQRNDSINGLFNNFNLPRFSTDSSIAPFLNIADNGNANSTQNNDHLTHPNDPKRRSQDLSQVARGYSIVNNSMWTPPIQQQNIPHIANPMQTKIAHNHVDPLDINSAPKFKPLSFSGGKLPQGDTNNARNDSLSIPPSNRTSSMYPVDSQDLEMLHSGANKLGTLPMNMRPPTMLPATNANSGLMQQQQTQPQQKFQNGGYPRSGSGGGNMNFNTNSNVPISANQAMGLDSFFAGSNSRKNSLKLGNDDLDFDPKRRNSSIKALLDNNNNNSNINANMGQMNIGQSHQMIPNMGPLTKDSMRHTYPGDMQSMPSSLSRFSSMMNLMGNEPTNAPNMGEGIPQNLNMQTTNNPNFRMNNINGLQQGMPVMQSGLDVPPSNGYVQFDNKKRQLNDTGKNHKPKRSKKSKVKTRVKKEIPTNLPEAIVSLEPAVNATTAKKNSRKGKEKRPSKKSSFEDVLKKITQDSNIAKNISEADIIQNNDKNARDMLGVTKIDELMLMIDARKKGVTEKVETTKDGKLVLDNDSDILPPTNEIVGGVEKPVGSHGVKQHECKICHRFFTQLTHLEVHIRSHIGYKPFQCHYCKKRFTQGGNLRTHLRLHTGERPYECGVCGKRFSRKGNMAAHTLTHQKIKPFVCELDNCHKTFTQLGNMKAHQNRFHQETLNKLTERLAKLDPNETIDPEERRMLDYFASLYKNSNKGIKGRGKDRSKPARERVHKETNIVSPEDVHPEISPEYRLYQTSQNGQVDGNAKQPNGNPNTDIRGGLSLPMGLDFPPQNQTNNVQQLPGGQGVPGLPLEQNGFMQEEQQNNQMMEPNGVDFKFVNYKK</sequence>
<evidence type="ECO:0000256" key="8">
    <source>
        <dbReference type="ARBA" id="ARBA00023242"/>
    </source>
</evidence>
<dbReference type="PANTHER" id="PTHR16515:SF49">
    <property type="entry name" value="GASTRULA ZINC FINGER PROTEIN XLCGF49.1-LIKE-RELATED"/>
    <property type="match status" value="1"/>
</dbReference>
<dbReference type="AlphaFoldDB" id="A0AAV5RT71"/>
<feature type="domain" description="C2H2-type" evidence="11">
    <location>
        <begin position="647"/>
        <end position="674"/>
    </location>
</feature>
<feature type="domain" description="C2H2-type" evidence="11">
    <location>
        <begin position="703"/>
        <end position="730"/>
    </location>
</feature>
<feature type="region of interest" description="Disordered" evidence="10">
    <location>
        <begin position="531"/>
        <end position="554"/>
    </location>
</feature>
<keyword evidence="6" id="KW-0805">Transcription regulation</keyword>
<dbReference type="Proteomes" id="UP001377567">
    <property type="component" value="Unassembled WGS sequence"/>
</dbReference>
<name>A0AAV5RT71_MAUHU</name>
<feature type="compositionally biased region" description="Basic residues" evidence="10">
    <location>
        <begin position="535"/>
        <end position="547"/>
    </location>
</feature>
<dbReference type="InterPro" id="IPR013087">
    <property type="entry name" value="Znf_C2H2_type"/>
</dbReference>
<dbReference type="FunFam" id="3.30.160.60:FF:002343">
    <property type="entry name" value="Zinc finger protein 33A"/>
    <property type="match status" value="1"/>
</dbReference>
<keyword evidence="2" id="KW-0479">Metal-binding</keyword>
<keyword evidence="3" id="KW-0677">Repeat</keyword>
<keyword evidence="5" id="KW-0862">Zinc</keyword>
<dbReference type="InterPro" id="IPR036236">
    <property type="entry name" value="Znf_C2H2_sf"/>
</dbReference>
<evidence type="ECO:0000256" key="1">
    <source>
        <dbReference type="ARBA" id="ARBA00004123"/>
    </source>
</evidence>
<feature type="compositionally biased region" description="Polar residues" evidence="10">
    <location>
        <begin position="842"/>
        <end position="857"/>
    </location>
</feature>
<proteinExistence type="predicted"/>
<evidence type="ECO:0000256" key="7">
    <source>
        <dbReference type="ARBA" id="ARBA00023163"/>
    </source>
</evidence>
<evidence type="ECO:0000256" key="4">
    <source>
        <dbReference type="ARBA" id="ARBA00022771"/>
    </source>
</evidence>
<dbReference type="SUPFAM" id="SSF57667">
    <property type="entry name" value="beta-beta-alpha zinc fingers"/>
    <property type="match status" value="2"/>
</dbReference>
<feature type="compositionally biased region" description="Basic and acidic residues" evidence="10">
    <location>
        <begin position="801"/>
        <end position="829"/>
    </location>
</feature>
<feature type="region of interest" description="Disordered" evidence="10">
    <location>
        <begin position="1"/>
        <end position="26"/>
    </location>
</feature>
<feature type="region of interest" description="Disordered" evidence="10">
    <location>
        <begin position="474"/>
        <end position="511"/>
    </location>
</feature>
<comment type="subcellular location">
    <subcellularLocation>
        <location evidence="1">Nucleus</location>
    </subcellularLocation>
</comment>
<dbReference type="PANTHER" id="PTHR16515">
    <property type="entry name" value="PR DOMAIN ZINC FINGER PROTEIN"/>
    <property type="match status" value="1"/>
</dbReference>
<dbReference type="PROSITE" id="PS50157">
    <property type="entry name" value="ZINC_FINGER_C2H2_2"/>
    <property type="match status" value="4"/>
</dbReference>
<comment type="caution">
    <text evidence="12">The sequence shown here is derived from an EMBL/GenBank/DDBJ whole genome shotgun (WGS) entry which is preliminary data.</text>
</comment>
<evidence type="ECO:0000256" key="5">
    <source>
        <dbReference type="ARBA" id="ARBA00022833"/>
    </source>
</evidence>
<keyword evidence="4 9" id="KW-0863">Zinc-finger</keyword>
<dbReference type="FunFam" id="3.30.160.60:FF:002157">
    <property type="entry name" value="Transcription factor"/>
    <property type="match status" value="1"/>
</dbReference>
<dbReference type="Pfam" id="PF00096">
    <property type="entry name" value="zf-C2H2"/>
    <property type="match status" value="4"/>
</dbReference>
<protein>
    <submittedName>
        <fullName evidence="12">Azf1 protein</fullName>
    </submittedName>
</protein>
<evidence type="ECO:0000256" key="9">
    <source>
        <dbReference type="PROSITE-ProRule" id="PRU00042"/>
    </source>
</evidence>
<feature type="region of interest" description="Disordered" evidence="10">
    <location>
        <begin position="131"/>
        <end position="156"/>
    </location>
</feature>
<dbReference type="EMBL" id="BTGD01000001">
    <property type="protein sequence ID" value="GMM53902.1"/>
    <property type="molecule type" value="Genomic_DNA"/>
</dbReference>
<feature type="region of interest" description="Disordered" evidence="10">
    <location>
        <begin position="82"/>
        <end position="102"/>
    </location>
</feature>
<dbReference type="GO" id="GO:0005634">
    <property type="term" value="C:nucleus"/>
    <property type="evidence" value="ECO:0007669"/>
    <property type="project" value="UniProtKB-SubCell"/>
</dbReference>
<evidence type="ECO:0000313" key="12">
    <source>
        <dbReference type="EMBL" id="GMM53902.1"/>
    </source>
</evidence>
<evidence type="ECO:0000256" key="2">
    <source>
        <dbReference type="ARBA" id="ARBA00022723"/>
    </source>
</evidence>
<feature type="compositionally biased region" description="Low complexity" evidence="10">
    <location>
        <begin position="286"/>
        <end position="301"/>
    </location>
</feature>
<evidence type="ECO:0000259" key="11">
    <source>
        <dbReference type="PROSITE" id="PS50157"/>
    </source>
</evidence>
<feature type="domain" description="C2H2-type" evidence="11">
    <location>
        <begin position="675"/>
        <end position="702"/>
    </location>
</feature>
<keyword evidence="13" id="KW-1185">Reference proteome</keyword>
<keyword evidence="8" id="KW-0539">Nucleus</keyword>
<feature type="domain" description="C2H2-type" evidence="11">
    <location>
        <begin position="731"/>
        <end position="756"/>
    </location>
</feature>
<gene>
    <name evidence="12" type="ORF">DAKH74_005180</name>
</gene>
<dbReference type="InterPro" id="IPR050331">
    <property type="entry name" value="Zinc_finger"/>
</dbReference>
<keyword evidence="7" id="KW-0804">Transcription</keyword>
<dbReference type="GO" id="GO:0006357">
    <property type="term" value="P:regulation of transcription by RNA polymerase II"/>
    <property type="evidence" value="ECO:0007669"/>
    <property type="project" value="UniProtKB-ARBA"/>
</dbReference>
<feature type="region of interest" description="Disordered" evidence="10">
    <location>
        <begin position="842"/>
        <end position="869"/>
    </location>
</feature>
<reference evidence="12 13" key="1">
    <citation type="journal article" date="2023" name="Elife">
        <title>Identification of key yeast species and microbe-microbe interactions impacting larval growth of Drosophila in the wild.</title>
        <authorList>
            <person name="Mure A."/>
            <person name="Sugiura Y."/>
            <person name="Maeda R."/>
            <person name="Honda K."/>
            <person name="Sakurai N."/>
            <person name="Takahashi Y."/>
            <person name="Watada M."/>
            <person name="Katoh T."/>
            <person name="Gotoh A."/>
            <person name="Gotoh Y."/>
            <person name="Taniguchi I."/>
            <person name="Nakamura K."/>
            <person name="Hayashi T."/>
            <person name="Katayama T."/>
            <person name="Uemura T."/>
            <person name="Hattori Y."/>
        </authorList>
    </citation>
    <scope>NUCLEOTIDE SEQUENCE [LARGE SCALE GENOMIC DNA]</scope>
    <source>
        <strain evidence="12 13">KH-74</strain>
    </source>
</reference>
<feature type="region of interest" description="Disordered" evidence="10">
    <location>
        <begin position="211"/>
        <end position="239"/>
    </location>
</feature>